<dbReference type="InterPro" id="IPR051805">
    <property type="entry name" value="Dehydratase_Activator_Redct"/>
</dbReference>
<accession>A0ABZ3IHS5</accession>
<sequence length="357" mass="39847">MKVSYPQMGYLSIPVYNMLTNLGVEVVEAPAISKKTVELGSMYSPEGVCLPYKMNMGNFLESIDKGADTFVTMCGAGKCRFGFYSAVQKIQLSKTKDVGFYTIDTNHLLTGLYHFLQSVAPEVSRLEIVKQLTMALKTLKALDTINNAKNFYGSRSTTPDIIIDIANQAAGEFRDCRAFRDVKDKQNRVIQLIRSLSEDDDSQPPKVGLVGEFYLLLEPYVNYRVEDVLIKQGIEVKKFVNTGAWVYSNTLLSSLGLYNEESAYQKQARPYLNHHVGGDGLKSVGSTLWCAQHGYDGIIHVYPFGCMPEIVAQYALKNIAQDFNLPLLSLSVDEHASDVGVLTRLEAFVDCIKRKKK</sequence>
<dbReference type="Proteomes" id="UP000216752">
    <property type="component" value="Chromosome"/>
</dbReference>
<organism evidence="1 2">
    <name type="scientific">Sporomusa silvacetica DSM 10669</name>
    <dbReference type="NCBI Taxonomy" id="1123289"/>
    <lineage>
        <taxon>Bacteria</taxon>
        <taxon>Bacillati</taxon>
        <taxon>Bacillota</taxon>
        <taxon>Negativicutes</taxon>
        <taxon>Selenomonadales</taxon>
        <taxon>Sporomusaceae</taxon>
        <taxon>Sporomusa</taxon>
    </lineage>
</organism>
<gene>
    <name evidence="1" type="ORF">SPSIL_010270</name>
</gene>
<evidence type="ECO:0000313" key="1">
    <source>
        <dbReference type="EMBL" id="XFO64918.1"/>
    </source>
</evidence>
<proteinExistence type="predicted"/>
<dbReference type="EMBL" id="CP155573">
    <property type="protein sequence ID" value="XFO64918.1"/>
    <property type="molecule type" value="Genomic_DNA"/>
</dbReference>
<dbReference type="PANTHER" id="PTHR32329">
    <property type="entry name" value="BIFUNCTIONAL PROTEIN [INCLUDES 2-HYDROXYACYL-COA DEHYDRATASE (N-TER) AND ITS ACTIVATOR DOMAIN (C_TERM)-RELATED"/>
    <property type="match status" value="1"/>
</dbReference>
<keyword evidence="2" id="KW-1185">Reference proteome</keyword>
<dbReference type="Gene3D" id="3.40.50.11900">
    <property type="match status" value="1"/>
</dbReference>
<name>A0ABZ3IHS5_9FIRM</name>
<dbReference type="RefSeq" id="WP_094603532.1">
    <property type="nucleotide sequence ID" value="NZ_CP155573.1"/>
</dbReference>
<dbReference type="PANTHER" id="PTHR32329:SF2">
    <property type="entry name" value="BIFUNCTIONAL PROTEIN [INCLUDES 2-HYDROXYACYL-COA DEHYDRATASE (N-TER) AND ITS ACTIVATOR DOMAIN (C_TERM)"/>
    <property type="match status" value="1"/>
</dbReference>
<evidence type="ECO:0000313" key="2">
    <source>
        <dbReference type="Proteomes" id="UP000216752"/>
    </source>
</evidence>
<evidence type="ECO:0008006" key="3">
    <source>
        <dbReference type="Google" id="ProtNLM"/>
    </source>
</evidence>
<reference evidence="1" key="1">
    <citation type="submission" date="2024-05" db="EMBL/GenBank/DDBJ databases">
        <title>Isolation and characterization of Sporomusa carbonis sp. nov., a carboxydotrophic hydrogenogen in the genus of Sporomusa isolated from a charcoal burning pile.</title>
        <authorList>
            <person name="Boeer T."/>
            <person name="Rosenbaum F."/>
            <person name="Eysell L."/>
            <person name="Mueller V."/>
            <person name="Daniel R."/>
            <person name="Poehlein A."/>
        </authorList>
    </citation>
    <scope>NUCLEOTIDE SEQUENCE [LARGE SCALE GENOMIC DNA]</scope>
    <source>
        <strain evidence="1">DSM 10669</strain>
    </source>
</reference>
<protein>
    <recommendedName>
        <fullName evidence="3">2-hydroxyglutaryl-CoA dehydratase, D-component</fullName>
    </recommendedName>
</protein>